<keyword evidence="2" id="KW-0812">Transmembrane</keyword>
<dbReference type="InterPro" id="IPR010090">
    <property type="entry name" value="Phage_tape_meas"/>
</dbReference>
<evidence type="ECO:0008006" key="4">
    <source>
        <dbReference type="Google" id="ProtNLM"/>
    </source>
</evidence>
<feature type="transmembrane region" description="Helical" evidence="2">
    <location>
        <begin position="253"/>
        <end position="271"/>
    </location>
</feature>
<protein>
    <recommendedName>
        <fullName evidence="4">Phage tail tape measure protein domain-containing protein</fullName>
    </recommendedName>
</protein>
<name>A0A0F9T9W9_9ZZZZ</name>
<sequence length="511" mass="54037">MPLRELLAVFGIKVDDKEVKEADKKVSKFTEKLKTFATVATGIFVARGIARMIDGVRAAGDELDKTSQQLGVSIADLQSWRFAAGLAGVEGTAFSQSLGILQKNAFEANRGTAAMAEAFQKLGVSVKDSNGELKDGDTLLQDVGVGLFNLDNESEKVALALTLMGRTGKKLLPLFSQGAKGIALAREEFEALGGGLSKETIAASVELTDEQLRLDTALQGIRSRIALAVLPTLNRFVRLMTKAAAAMGNFLEGTHLVELGMVALGIASVFLGRKMIATAVKTLIAWAPMIAMFLLVTVLVGLVILAVDDLLSFLSGGESVIGDFIDALFGIGAAKAVVTELMFAWEGLVLFIKDAIGFVSDFITLSKDAANAAASFVGADPVFEDDVPGSENAPPEQLLADARRALNTRAVLALGRSSTPTARTPRRRGPSRTPRTVQTQRAPLQQSVSLPAGASSSQSTVNQNNTNTVNIDARGADAREIETRVQKVLRRLKDDDNTAALEALVPQGSGA</sequence>
<evidence type="ECO:0000256" key="1">
    <source>
        <dbReference type="SAM" id="MobiDB-lite"/>
    </source>
</evidence>
<keyword evidence="2" id="KW-1133">Transmembrane helix</keyword>
<feature type="transmembrane region" description="Helical" evidence="2">
    <location>
        <begin position="283"/>
        <end position="307"/>
    </location>
</feature>
<organism evidence="3">
    <name type="scientific">marine sediment metagenome</name>
    <dbReference type="NCBI Taxonomy" id="412755"/>
    <lineage>
        <taxon>unclassified sequences</taxon>
        <taxon>metagenomes</taxon>
        <taxon>ecological metagenomes</taxon>
    </lineage>
</organism>
<reference evidence="3" key="1">
    <citation type="journal article" date="2015" name="Nature">
        <title>Complex archaea that bridge the gap between prokaryotes and eukaryotes.</title>
        <authorList>
            <person name="Spang A."/>
            <person name="Saw J.H."/>
            <person name="Jorgensen S.L."/>
            <person name="Zaremba-Niedzwiedzka K."/>
            <person name="Martijn J."/>
            <person name="Lind A.E."/>
            <person name="van Eijk R."/>
            <person name="Schleper C."/>
            <person name="Guy L."/>
            <person name="Ettema T.J."/>
        </authorList>
    </citation>
    <scope>NUCLEOTIDE SEQUENCE</scope>
</reference>
<dbReference type="NCBIfam" id="TIGR01760">
    <property type="entry name" value="tape_meas_TP901"/>
    <property type="match status" value="1"/>
</dbReference>
<dbReference type="AlphaFoldDB" id="A0A0F9T9W9"/>
<comment type="caution">
    <text evidence="3">The sequence shown here is derived from an EMBL/GenBank/DDBJ whole genome shotgun (WGS) entry which is preliminary data.</text>
</comment>
<proteinExistence type="predicted"/>
<evidence type="ECO:0000313" key="3">
    <source>
        <dbReference type="EMBL" id="KKN75989.1"/>
    </source>
</evidence>
<feature type="region of interest" description="Disordered" evidence="1">
    <location>
        <begin position="414"/>
        <end position="480"/>
    </location>
</feature>
<feature type="compositionally biased region" description="Low complexity" evidence="1">
    <location>
        <begin position="455"/>
        <end position="470"/>
    </location>
</feature>
<accession>A0A0F9T9W9</accession>
<keyword evidence="2" id="KW-0472">Membrane</keyword>
<gene>
    <name evidence="3" type="ORF">LCGC14_0375460</name>
</gene>
<feature type="compositionally biased region" description="Polar residues" evidence="1">
    <location>
        <begin position="437"/>
        <end position="449"/>
    </location>
</feature>
<dbReference type="EMBL" id="LAZR01000301">
    <property type="protein sequence ID" value="KKN75989.1"/>
    <property type="molecule type" value="Genomic_DNA"/>
</dbReference>
<evidence type="ECO:0000256" key="2">
    <source>
        <dbReference type="SAM" id="Phobius"/>
    </source>
</evidence>